<evidence type="ECO:0000256" key="1">
    <source>
        <dbReference type="SAM" id="MobiDB-lite"/>
    </source>
</evidence>
<gene>
    <name evidence="2" type="ORF">MACJ_001626</name>
</gene>
<feature type="compositionally biased region" description="Basic and acidic residues" evidence="1">
    <location>
        <begin position="509"/>
        <end position="640"/>
    </location>
</feature>
<feature type="compositionally biased region" description="Low complexity" evidence="1">
    <location>
        <begin position="641"/>
        <end position="654"/>
    </location>
</feature>
<feature type="compositionally biased region" description="Polar residues" evidence="1">
    <location>
        <begin position="889"/>
        <end position="908"/>
    </location>
</feature>
<feature type="compositionally biased region" description="Polar residues" evidence="1">
    <location>
        <begin position="864"/>
        <end position="875"/>
    </location>
</feature>
<feature type="region of interest" description="Disordered" evidence="1">
    <location>
        <begin position="155"/>
        <end position="187"/>
    </location>
</feature>
<feature type="compositionally biased region" description="Low complexity" evidence="1">
    <location>
        <begin position="706"/>
        <end position="730"/>
    </location>
</feature>
<reference evidence="2" key="1">
    <citation type="submission" date="2022-07" db="EMBL/GenBank/DDBJ databases">
        <title>Evaluation of T. orientalis genome assembly methods using nanopore sequencing and analysis of variation between genomes.</title>
        <authorList>
            <person name="Yam J."/>
            <person name="Micallef M.L."/>
            <person name="Liu M."/>
            <person name="Djordjevic S.P."/>
            <person name="Bogema D.R."/>
            <person name="Jenkins C."/>
        </authorList>
    </citation>
    <scope>NUCLEOTIDE SEQUENCE</scope>
    <source>
        <strain evidence="2">Fish Creek</strain>
    </source>
</reference>
<organism evidence="2 3">
    <name type="scientific">Theileria orientalis</name>
    <dbReference type="NCBI Taxonomy" id="68886"/>
    <lineage>
        <taxon>Eukaryota</taxon>
        <taxon>Sar</taxon>
        <taxon>Alveolata</taxon>
        <taxon>Apicomplexa</taxon>
        <taxon>Aconoidasida</taxon>
        <taxon>Piroplasmida</taxon>
        <taxon>Theileriidae</taxon>
        <taxon>Theileria</taxon>
    </lineage>
</organism>
<feature type="compositionally biased region" description="Polar residues" evidence="1">
    <location>
        <begin position="476"/>
        <end position="492"/>
    </location>
</feature>
<dbReference type="EMBL" id="CP056068">
    <property type="protein sequence ID" value="UKJ90692.2"/>
    <property type="molecule type" value="Genomic_DNA"/>
</dbReference>
<feature type="compositionally biased region" description="Basic and acidic residues" evidence="1">
    <location>
        <begin position="655"/>
        <end position="668"/>
    </location>
</feature>
<dbReference type="Proteomes" id="UP000244803">
    <property type="component" value="Chromosome 2"/>
</dbReference>
<dbReference type="OrthoDB" id="10536587at2759"/>
<feature type="compositionally biased region" description="Low complexity" evidence="1">
    <location>
        <begin position="779"/>
        <end position="793"/>
    </location>
</feature>
<feature type="region of interest" description="Disordered" evidence="1">
    <location>
        <begin position="449"/>
        <end position="825"/>
    </location>
</feature>
<proteinExistence type="predicted"/>
<feature type="compositionally biased region" description="Basic and acidic residues" evidence="1">
    <location>
        <begin position="799"/>
        <end position="817"/>
    </location>
</feature>
<feature type="compositionally biased region" description="Basic and acidic residues" evidence="1">
    <location>
        <begin position="928"/>
        <end position="939"/>
    </location>
</feature>
<name>A0A976M8L2_THEOR</name>
<feature type="region of interest" description="Disordered" evidence="1">
    <location>
        <begin position="840"/>
        <end position="976"/>
    </location>
</feature>
<feature type="compositionally biased region" description="Basic and acidic residues" evidence="1">
    <location>
        <begin position="684"/>
        <end position="699"/>
    </location>
</feature>
<feature type="compositionally biased region" description="Basic and acidic residues" evidence="1">
    <location>
        <begin position="159"/>
        <end position="187"/>
    </location>
</feature>
<evidence type="ECO:0000313" key="3">
    <source>
        <dbReference type="Proteomes" id="UP000244803"/>
    </source>
</evidence>
<protein>
    <submittedName>
        <fullName evidence="2">Uncharacterized protein</fullName>
    </submittedName>
</protein>
<sequence>MTVYTGKTYNKSYLKEEGRSDLSSNPKNVRFDKSSLAFNRYKHFNYNKSLFESGNIPLDSLLECINKITTILDKYVNDVSPFSPKLKRLFTHDLGRERDVIAENRLKIGKELVLKFNVDRLYENSIKHKLNGTDLDLSKFNISVVPNELETDKNLLNTDSKRARSEKGRPPKQKGKSDGKKGRSGKKEDQIIDSSNLNYYIKYFNYLKLYYQYYLNHFVSVYIFYKSFSSGIRNDTKRSLVHIKDGERSVYILGKLFVYFRKLIILHLKCLINLLPISFVYNPDNFINYNGLVDYNDVIYCEMNSLGDIDSGLRLELKRDLFDCVETNKKFDLEEFNTFLKVNNLNDVALVPDRPLAADIPANAAGDHTSRVDTGDPNVAFHGGADHRIHPRDITNFATATLPPPVYPINASATPGPKKRSINLVFDPNSNFNPSSLSHENKPLSMIPSLTSAGDKPTIGPKNASTVRADFKTHNAPPTTSGATNAKDSFTPTRGDFVKDNSTSNNSHSDARRNDSGHNYGKYDSKHDGMYDAKYDPKYPDKHDDRYHDKHHIKYEDSRTDGKYGDGHSESKYDSKSHENKHDIKHYTSKHENRKYDDRRDVKHEERRYSDSNYDGRRYDDRRDGDARHNEGRHHDDSGRHSGYSRSGSSSSRYSDNRRSEKRRHSDDNSYENTIRHSYGNRRYSGDRRHDSRRDRRYSDGGYGGRRSISHSTHSSHSSSSSYHRSTTKSGSRRRPHHPGFTRSSSGSSSSAYSMNRGYASQSAQQHLPIKPELESQNPPQSSARADPPDSSSYGMDLKSVKLDNAEKERLGKELKSGKKLKSSTKFNTMNIKEIFSSISSKTQPANATTTTTAHDNHLGYKSTAPSDNAGSNHGTDAGGSDGGSRSSQVMDNSAPSSMVTDSNTGSNKGVDETGANKGADETSANKGADETGAGKHIAEGSGNNSNEIVGGKTDDPPPSSMLSYIDNINIRNTEK</sequence>
<accession>A0A976M8L2</accession>
<feature type="compositionally biased region" description="Low complexity" evidence="1">
    <location>
        <begin position="744"/>
        <end position="754"/>
    </location>
</feature>
<dbReference type="AlphaFoldDB" id="A0A976M8L2"/>
<feature type="compositionally biased region" description="Basic residues" evidence="1">
    <location>
        <begin position="731"/>
        <end position="740"/>
    </location>
</feature>
<evidence type="ECO:0000313" key="2">
    <source>
        <dbReference type="EMBL" id="UKJ90692.2"/>
    </source>
</evidence>